<comment type="caution">
    <text evidence="1">The sequence shown here is derived from an EMBL/GenBank/DDBJ whole genome shotgun (WGS) entry which is preliminary data.</text>
</comment>
<feature type="non-terminal residue" evidence="1">
    <location>
        <position position="105"/>
    </location>
</feature>
<dbReference type="RefSeq" id="XP_043163227.1">
    <property type="nucleotide sequence ID" value="XM_043307292.1"/>
</dbReference>
<organism evidence="1 2">
    <name type="scientific">Aspergillus pseudoviridinutans</name>
    <dbReference type="NCBI Taxonomy" id="1517512"/>
    <lineage>
        <taxon>Eukaryota</taxon>
        <taxon>Fungi</taxon>
        <taxon>Dikarya</taxon>
        <taxon>Ascomycota</taxon>
        <taxon>Pezizomycotina</taxon>
        <taxon>Eurotiomycetes</taxon>
        <taxon>Eurotiomycetidae</taxon>
        <taxon>Eurotiales</taxon>
        <taxon>Aspergillaceae</taxon>
        <taxon>Aspergillus</taxon>
        <taxon>Aspergillus subgen. Fumigati</taxon>
    </lineage>
</organism>
<accession>A0A9P3BRR0</accession>
<name>A0A9P3BRR0_9EURO</name>
<evidence type="ECO:0000313" key="2">
    <source>
        <dbReference type="Proteomes" id="UP001043456"/>
    </source>
</evidence>
<sequence length="105" mass="11170">MPGDPDSNVCEDHMPPMVHPSLSFVASVIREQPAVGGYRMLHMQLTVYNHGSNPQGDGTPMKGGADEYTTVTTFQVAVAVSPMGCVKSFPVLNPGRVIQVSGDLI</sequence>
<dbReference type="EMBL" id="BHVY01000010">
    <property type="protein sequence ID" value="GIJ92481.1"/>
    <property type="molecule type" value="Genomic_DNA"/>
</dbReference>
<reference evidence="1 2" key="1">
    <citation type="submission" date="2018-10" db="EMBL/GenBank/DDBJ databases">
        <title>Pan-genome distribution and transcriptional activeness of fungal secondary metabolism genes in Aspergillus section Fumigati.</title>
        <authorList>
            <person name="Takahashi H."/>
            <person name="Umemura M."/>
            <person name="Ninomiya A."/>
            <person name="Kusuya Y."/>
            <person name="Urayama S."/>
            <person name="Shimizu M."/>
            <person name="Watanabe A."/>
            <person name="Kamei K."/>
            <person name="Yaguchi T."/>
            <person name="Hagiwara D."/>
        </authorList>
    </citation>
    <scope>NUCLEOTIDE SEQUENCE [LARGE SCALE GENOMIC DNA]</scope>
    <source>
        <strain evidence="1 2">IFM 55266</strain>
    </source>
</reference>
<protein>
    <submittedName>
        <fullName evidence="1">Uncharacterized protein</fullName>
    </submittedName>
</protein>
<gene>
    <name evidence="1" type="ORF">Asppvi_001758</name>
</gene>
<dbReference type="Proteomes" id="UP001043456">
    <property type="component" value="Unassembled WGS sequence"/>
</dbReference>
<dbReference type="GeneID" id="67000370"/>
<evidence type="ECO:0000313" key="1">
    <source>
        <dbReference type="EMBL" id="GIJ92481.1"/>
    </source>
</evidence>
<keyword evidence="2" id="KW-1185">Reference proteome</keyword>
<proteinExistence type="predicted"/>
<dbReference type="AlphaFoldDB" id="A0A9P3BRR0"/>